<name>A0A3S5AUU1_9PLAT</name>
<dbReference type="PANTHER" id="PTHR45762">
    <property type="entry name" value="ZINC FINGER RNA-BINDING PROTEIN"/>
    <property type="match status" value="1"/>
</dbReference>
<dbReference type="Proteomes" id="UP000784294">
    <property type="component" value="Unassembled WGS sequence"/>
</dbReference>
<accession>A0A3S5AUU1</accession>
<proteinExistence type="predicted"/>
<dbReference type="PROSITE" id="PS00028">
    <property type="entry name" value="ZINC_FINGER_C2H2_1"/>
    <property type="match status" value="1"/>
</dbReference>
<dbReference type="OrthoDB" id="5877502at2759"/>
<protein>
    <recommendedName>
        <fullName evidence="2">C2H2-type domain-containing protein</fullName>
    </recommendedName>
</protein>
<dbReference type="SUPFAM" id="SSF57667">
    <property type="entry name" value="beta-beta-alpha zinc fingers"/>
    <property type="match status" value="1"/>
</dbReference>
<evidence type="ECO:0000313" key="4">
    <source>
        <dbReference type="Proteomes" id="UP000784294"/>
    </source>
</evidence>
<feature type="region of interest" description="Disordered" evidence="1">
    <location>
        <begin position="156"/>
        <end position="190"/>
    </location>
</feature>
<feature type="compositionally biased region" description="Low complexity" evidence="1">
    <location>
        <begin position="159"/>
        <end position="171"/>
    </location>
</feature>
<comment type="caution">
    <text evidence="3">The sequence shown here is derived from an EMBL/GenBank/DDBJ whole genome shotgun (WGS) entry which is preliminary data.</text>
</comment>
<evidence type="ECO:0000313" key="3">
    <source>
        <dbReference type="EMBL" id="VEL25866.1"/>
    </source>
</evidence>
<keyword evidence="4" id="KW-1185">Reference proteome</keyword>
<reference evidence="3" key="1">
    <citation type="submission" date="2018-11" db="EMBL/GenBank/DDBJ databases">
        <authorList>
            <consortium name="Pathogen Informatics"/>
        </authorList>
    </citation>
    <scope>NUCLEOTIDE SEQUENCE</scope>
</reference>
<feature type="domain" description="C2H2-type" evidence="2">
    <location>
        <begin position="58"/>
        <end position="80"/>
    </location>
</feature>
<organism evidence="3 4">
    <name type="scientific">Protopolystoma xenopodis</name>
    <dbReference type="NCBI Taxonomy" id="117903"/>
    <lineage>
        <taxon>Eukaryota</taxon>
        <taxon>Metazoa</taxon>
        <taxon>Spiralia</taxon>
        <taxon>Lophotrochozoa</taxon>
        <taxon>Platyhelminthes</taxon>
        <taxon>Monogenea</taxon>
        <taxon>Polyopisthocotylea</taxon>
        <taxon>Polystomatidea</taxon>
        <taxon>Polystomatidae</taxon>
        <taxon>Protopolystoma</taxon>
    </lineage>
</organism>
<dbReference type="InterPro" id="IPR036236">
    <property type="entry name" value="Znf_C2H2_sf"/>
</dbReference>
<dbReference type="PANTHER" id="PTHR45762:SF3">
    <property type="entry name" value="ZINC-FINGER PROTEIN AT 72D, ISOFORM B"/>
    <property type="match status" value="1"/>
</dbReference>
<sequence>MEEMENGIGHLGIITSTGLHKQTLNGMGFSLNSSDTSAESALDAATSDEDDIDDWSYCRTCDQPFQSERTFAIHLRGVKHMQNALEKARLKHPERFLAETDRQNAATLDEPSQEEKHMSWLRSQFTSEKKRELGLSGSFVCELCRIECPSEKALSMHLSASDTSESSLSVSAGENAPGPPPCDHSSSQPW</sequence>
<dbReference type="InterPro" id="IPR013087">
    <property type="entry name" value="Znf_C2H2_type"/>
</dbReference>
<dbReference type="EMBL" id="CAAALY010076729">
    <property type="protein sequence ID" value="VEL25866.1"/>
    <property type="molecule type" value="Genomic_DNA"/>
</dbReference>
<evidence type="ECO:0000256" key="1">
    <source>
        <dbReference type="SAM" id="MobiDB-lite"/>
    </source>
</evidence>
<dbReference type="Gene3D" id="3.30.160.60">
    <property type="entry name" value="Classic Zinc Finger"/>
    <property type="match status" value="1"/>
</dbReference>
<dbReference type="Pfam" id="PF12874">
    <property type="entry name" value="zf-met"/>
    <property type="match status" value="2"/>
</dbReference>
<evidence type="ECO:0000259" key="2">
    <source>
        <dbReference type="PROSITE" id="PS00028"/>
    </source>
</evidence>
<gene>
    <name evidence="3" type="ORF">PXEA_LOCUS19306</name>
</gene>
<dbReference type="AlphaFoldDB" id="A0A3S5AUU1"/>